<keyword evidence="1" id="KW-0812">Transmembrane</keyword>
<accession>A0A1I4DJD1</accession>
<keyword evidence="1" id="KW-1133">Transmembrane helix</keyword>
<keyword evidence="1" id="KW-0472">Membrane</keyword>
<feature type="transmembrane region" description="Helical" evidence="1">
    <location>
        <begin position="188"/>
        <end position="215"/>
    </location>
</feature>
<keyword evidence="3" id="KW-1185">Reference proteome</keyword>
<dbReference type="Pfam" id="PF04654">
    <property type="entry name" value="DUF599"/>
    <property type="match status" value="1"/>
</dbReference>
<feature type="transmembrane region" description="Helical" evidence="1">
    <location>
        <begin position="77"/>
        <end position="96"/>
    </location>
</feature>
<protein>
    <submittedName>
        <fullName evidence="2">Uncharacterized membrane protein</fullName>
    </submittedName>
</protein>
<sequence>MIFTSHLAALGVIDLVALGLIVGLWILLGWLIEHPSARRPSVTVLVAQRRRDWMKVFVTRDPRIFDSQILASLRQGTSFFASTSLLAIGGVLALIGNTDPLRGVAAEVMLAETPTLVWQVKLGLVTLFLVTAFLKFVWSNRVFGYCSVLMAAVPQDPNDPTAYPLAAQAGELNVRAAMNFNRGLRAMYFALGALAWLIGAWAMILAAVIVGWTIWSREFASIPRRILLGETL</sequence>
<dbReference type="AlphaFoldDB" id="A0A1I4DJD1"/>
<dbReference type="RefSeq" id="WP_090186340.1">
    <property type="nucleotide sequence ID" value="NZ_FOTF01000004.1"/>
</dbReference>
<proteinExistence type="predicted"/>
<dbReference type="Proteomes" id="UP000199550">
    <property type="component" value="Unassembled WGS sequence"/>
</dbReference>
<evidence type="ECO:0000313" key="2">
    <source>
        <dbReference type="EMBL" id="SFK92557.1"/>
    </source>
</evidence>
<feature type="transmembrane region" description="Helical" evidence="1">
    <location>
        <begin position="6"/>
        <end position="32"/>
    </location>
</feature>
<evidence type="ECO:0000256" key="1">
    <source>
        <dbReference type="SAM" id="Phobius"/>
    </source>
</evidence>
<dbReference type="InterPro" id="IPR006747">
    <property type="entry name" value="DUF599"/>
</dbReference>
<dbReference type="OrthoDB" id="9806874at2"/>
<dbReference type="PANTHER" id="PTHR31168:SF1">
    <property type="entry name" value="DUF599 FAMILY PROTEIN"/>
    <property type="match status" value="1"/>
</dbReference>
<organism evidence="2 3">
    <name type="scientific">Loktanella salsilacus</name>
    <dbReference type="NCBI Taxonomy" id="195913"/>
    <lineage>
        <taxon>Bacteria</taxon>
        <taxon>Pseudomonadati</taxon>
        <taxon>Pseudomonadota</taxon>
        <taxon>Alphaproteobacteria</taxon>
        <taxon>Rhodobacterales</taxon>
        <taxon>Roseobacteraceae</taxon>
        <taxon>Loktanella</taxon>
    </lineage>
</organism>
<reference evidence="2 3" key="1">
    <citation type="submission" date="2016-10" db="EMBL/GenBank/DDBJ databases">
        <authorList>
            <person name="de Groot N.N."/>
        </authorList>
    </citation>
    <scope>NUCLEOTIDE SEQUENCE [LARGE SCALE GENOMIC DNA]</scope>
    <source>
        <strain evidence="2 3">DSM 16199</strain>
    </source>
</reference>
<dbReference type="PANTHER" id="PTHR31168">
    <property type="entry name" value="OS02G0292800 PROTEIN"/>
    <property type="match status" value="1"/>
</dbReference>
<dbReference type="STRING" id="195913.SAMN04488004_104132"/>
<dbReference type="EMBL" id="FOTF01000004">
    <property type="protein sequence ID" value="SFK92557.1"/>
    <property type="molecule type" value="Genomic_DNA"/>
</dbReference>
<gene>
    <name evidence="2" type="ORF">SAMN04488004_104132</name>
</gene>
<evidence type="ECO:0000313" key="3">
    <source>
        <dbReference type="Proteomes" id="UP000199550"/>
    </source>
</evidence>
<name>A0A1I4DJD1_9RHOB</name>
<feature type="transmembrane region" description="Helical" evidence="1">
    <location>
        <begin position="116"/>
        <end position="138"/>
    </location>
</feature>